<accession>A0A7R7XLN4</accession>
<evidence type="ECO:0000256" key="2">
    <source>
        <dbReference type="ARBA" id="ARBA00010617"/>
    </source>
</evidence>
<dbReference type="Pfam" id="PF00067">
    <property type="entry name" value="p450"/>
    <property type="match status" value="1"/>
</dbReference>
<gene>
    <name evidence="9" type="ORF">APUU_40129A</name>
</gene>
<reference evidence="9" key="2">
    <citation type="submission" date="2021-02" db="EMBL/GenBank/DDBJ databases">
        <title>Aspergillus puulaauensis MK2 genome sequence.</title>
        <authorList>
            <person name="Futagami T."/>
            <person name="Mori K."/>
            <person name="Kadooka C."/>
            <person name="Tanaka T."/>
        </authorList>
    </citation>
    <scope>NUCLEOTIDE SEQUENCE</scope>
    <source>
        <strain evidence="9">MK2</strain>
    </source>
</reference>
<dbReference type="InterPro" id="IPR002401">
    <property type="entry name" value="Cyt_P450_E_grp-I"/>
</dbReference>
<dbReference type="AlphaFoldDB" id="A0A7R7XLN4"/>
<proteinExistence type="inferred from homology"/>
<keyword evidence="5 7" id="KW-0408">Iron</keyword>
<reference evidence="9" key="1">
    <citation type="submission" date="2021-01" db="EMBL/GenBank/DDBJ databases">
        <authorList>
            <consortium name="Aspergillus puulaauensis MK2 genome sequencing consortium"/>
            <person name="Kazuki M."/>
            <person name="Futagami T."/>
        </authorList>
    </citation>
    <scope>NUCLEOTIDE SEQUENCE</scope>
    <source>
        <strain evidence="9">MK2</strain>
    </source>
</reference>
<evidence type="ECO:0000256" key="7">
    <source>
        <dbReference type="PIRSR" id="PIRSR602401-1"/>
    </source>
</evidence>
<dbReference type="PANTHER" id="PTHR46300">
    <property type="entry name" value="P450, PUTATIVE (EUROFUNG)-RELATED-RELATED"/>
    <property type="match status" value="1"/>
</dbReference>
<dbReference type="GO" id="GO:0016705">
    <property type="term" value="F:oxidoreductase activity, acting on paired donors, with incorporation or reduction of molecular oxygen"/>
    <property type="evidence" value="ECO:0007669"/>
    <property type="project" value="InterPro"/>
</dbReference>
<evidence type="ECO:0000256" key="5">
    <source>
        <dbReference type="ARBA" id="ARBA00023004"/>
    </source>
</evidence>
<dbReference type="GO" id="GO:0004497">
    <property type="term" value="F:monooxygenase activity"/>
    <property type="evidence" value="ECO:0007669"/>
    <property type="project" value="UniProtKB-KW"/>
</dbReference>
<organism evidence="9 10">
    <name type="scientific">Aspergillus puulaauensis</name>
    <dbReference type="NCBI Taxonomy" id="1220207"/>
    <lineage>
        <taxon>Eukaryota</taxon>
        <taxon>Fungi</taxon>
        <taxon>Dikarya</taxon>
        <taxon>Ascomycota</taxon>
        <taxon>Pezizomycotina</taxon>
        <taxon>Eurotiomycetes</taxon>
        <taxon>Eurotiomycetidae</taxon>
        <taxon>Eurotiales</taxon>
        <taxon>Aspergillaceae</taxon>
        <taxon>Aspergillus</taxon>
    </lineage>
</organism>
<dbReference type="InterPro" id="IPR036396">
    <property type="entry name" value="Cyt_P450_sf"/>
</dbReference>
<evidence type="ECO:0000256" key="6">
    <source>
        <dbReference type="ARBA" id="ARBA00023033"/>
    </source>
</evidence>
<keyword evidence="10" id="KW-1185">Reference proteome</keyword>
<dbReference type="SUPFAM" id="SSF48264">
    <property type="entry name" value="Cytochrome P450"/>
    <property type="match status" value="1"/>
</dbReference>
<dbReference type="RefSeq" id="XP_041555879.1">
    <property type="nucleotide sequence ID" value="XM_041703167.1"/>
</dbReference>
<keyword evidence="7 8" id="KW-0349">Heme</keyword>
<evidence type="ECO:0000256" key="4">
    <source>
        <dbReference type="ARBA" id="ARBA00023002"/>
    </source>
</evidence>
<dbReference type="InterPro" id="IPR017972">
    <property type="entry name" value="Cyt_P450_CS"/>
</dbReference>
<dbReference type="OrthoDB" id="1103324at2759"/>
<dbReference type="Gene3D" id="1.10.630.10">
    <property type="entry name" value="Cytochrome P450"/>
    <property type="match status" value="1"/>
</dbReference>
<dbReference type="PRINTS" id="PR00463">
    <property type="entry name" value="EP450I"/>
</dbReference>
<dbReference type="CDD" id="cd11065">
    <property type="entry name" value="CYP64-like"/>
    <property type="match status" value="1"/>
</dbReference>
<dbReference type="Proteomes" id="UP000654913">
    <property type="component" value="Chromosome 4"/>
</dbReference>
<dbReference type="PRINTS" id="PR00385">
    <property type="entry name" value="P450"/>
</dbReference>
<keyword evidence="4 8" id="KW-0560">Oxidoreductase</keyword>
<dbReference type="PROSITE" id="PS00086">
    <property type="entry name" value="CYTOCHROME_P450"/>
    <property type="match status" value="1"/>
</dbReference>
<dbReference type="InterPro" id="IPR050364">
    <property type="entry name" value="Cytochrome_P450_fung"/>
</dbReference>
<evidence type="ECO:0008006" key="11">
    <source>
        <dbReference type="Google" id="ProtNLM"/>
    </source>
</evidence>
<name>A0A7R7XLN4_9EURO</name>
<dbReference type="PANTHER" id="PTHR46300:SF2">
    <property type="entry name" value="CYTOCHROME P450 MONOOXYGENASE ALNH-RELATED"/>
    <property type="match status" value="1"/>
</dbReference>
<dbReference type="GO" id="GO:0005506">
    <property type="term" value="F:iron ion binding"/>
    <property type="evidence" value="ECO:0007669"/>
    <property type="project" value="InterPro"/>
</dbReference>
<protein>
    <recommendedName>
        <fullName evidence="11">Cytochrome P450</fullName>
    </recommendedName>
</protein>
<dbReference type="GO" id="GO:0020037">
    <property type="term" value="F:heme binding"/>
    <property type="evidence" value="ECO:0007669"/>
    <property type="project" value="InterPro"/>
</dbReference>
<keyword evidence="3 7" id="KW-0479">Metal-binding</keyword>
<dbReference type="KEGG" id="apuu:APUU_40129A"/>
<evidence type="ECO:0000313" key="10">
    <source>
        <dbReference type="Proteomes" id="UP000654913"/>
    </source>
</evidence>
<comment type="similarity">
    <text evidence="2 8">Belongs to the cytochrome P450 family.</text>
</comment>
<evidence type="ECO:0000256" key="3">
    <source>
        <dbReference type="ARBA" id="ARBA00022723"/>
    </source>
</evidence>
<sequence>MCQLLQDPDGYYDHIRRYSTAVILASVFGQRGAEFNSPKVRALYHAQEQFTSILEPGATPPVDAFPWLKYLPQVFASWKIKAKAIRAEQRSLYFGLMEETKAGIARGATTGSFMERVLQDQPKTGLDDEHVAYLGGILMEAGSDTTASTLLSYILGIISNPAALIRARDELDSICGTERSPTFGDLDKLPYLRACMNETLRWRPVAPGGIPHMLIQDDYYEGYCLPKGTIVFANTWSIHREKEEYTAGDEFSPDRFLNNRFGSVENGEGNDHRRTTYSFGAGRRVCPGQRLAENSLMLNMAKITWGFDISEKNLDIDWDPKTAYTDGFVFSPKRFPVNITPRTQNHQKVFEAELQAQRNILARYEH</sequence>
<evidence type="ECO:0000256" key="8">
    <source>
        <dbReference type="RuleBase" id="RU000461"/>
    </source>
</evidence>
<dbReference type="InterPro" id="IPR001128">
    <property type="entry name" value="Cyt_P450"/>
</dbReference>
<dbReference type="EMBL" id="AP024446">
    <property type="protein sequence ID" value="BCS23685.1"/>
    <property type="molecule type" value="Genomic_DNA"/>
</dbReference>
<feature type="binding site" description="axial binding residue" evidence="7">
    <location>
        <position position="286"/>
    </location>
    <ligand>
        <name>heme</name>
        <dbReference type="ChEBI" id="CHEBI:30413"/>
    </ligand>
    <ligandPart>
        <name>Fe</name>
        <dbReference type="ChEBI" id="CHEBI:18248"/>
    </ligandPart>
</feature>
<keyword evidence="6 8" id="KW-0503">Monooxygenase</keyword>
<evidence type="ECO:0000313" key="9">
    <source>
        <dbReference type="EMBL" id="BCS23685.1"/>
    </source>
</evidence>
<evidence type="ECO:0000256" key="1">
    <source>
        <dbReference type="ARBA" id="ARBA00001971"/>
    </source>
</evidence>
<dbReference type="GeneID" id="64973690"/>
<comment type="cofactor">
    <cofactor evidence="1 7">
        <name>heme</name>
        <dbReference type="ChEBI" id="CHEBI:30413"/>
    </cofactor>
</comment>